<proteinExistence type="predicted"/>
<feature type="transmembrane region" description="Helical" evidence="1">
    <location>
        <begin position="127"/>
        <end position="149"/>
    </location>
</feature>
<keyword evidence="4" id="KW-1185">Reference proteome</keyword>
<evidence type="ECO:0000313" key="4">
    <source>
        <dbReference type="Proteomes" id="UP000477083"/>
    </source>
</evidence>
<feature type="domain" description="DUF1468" evidence="2">
    <location>
        <begin position="18"/>
        <end position="152"/>
    </location>
</feature>
<dbReference type="Pfam" id="PF07331">
    <property type="entry name" value="TctB"/>
    <property type="match status" value="1"/>
</dbReference>
<dbReference type="AlphaFoldDB" id="A0A6L8VFD6"/>
<dbReference type="RefSeq" id="WP_161343202.1">
    <property type="nucleotide sequence ID" value="NZ_BMGW01000002.1"/>
</dbReference>
<gene>
    <name evidence="3" type="ORF">GS660_02715</name>
</gene>
<evidence type="ECO:0000313" key="3">
    <source>
        <dbReference type="EMBL" id="MZQ88009.1"/>
    </source>
</evidence>
<sequence length="166" mass="17395">MSVKQHETQRRPDRAALAVAAGLALFGGVIVVDAARLADFGGYSGVGPGTVPRMVGIALILLAVWTVAAALRGDFPERPRQQPVPVLWIIAGLAAQLVLLNVAGFSIATGVLFAFTARAFGQRNLPLALGVGIALSFAVWMVFSQLLLLNLPAGPLENLFFGRPAP</sequence>
<evidence type="ECO:0000259" key="2">
    <source>
        <dbReference type="Pfam" id="PF07331"/>
    </source>
</evidence>
<dbReference type="Proteomes" id="UP000477083">
    <property type="component" value="Unassembled WGS sequence"/>
</dbReference>
<protein>
    <submittedName>
        <fullName evidence="3">Tripartite tricarboxylate transporter TctB family protein</fullName>
    </submittedName>
</protein>
<reference evidence="3 4" key="1">
    <citation type="submission" date="2020-01" db="EMBL/GenBank/DDBJ databases">
        <title>Frigidibacter albus SP32T (=CGMCC 1.13995T).</title>
        <authorList>
            <person name="Liao X."/>
        </authorList>
    </citation>
    <scope>NUCLEOTIDE SEQUENCE [LARGE SCALE GENOMIC DNA]</scope>
    <source>
        <strain evidence="3 4">SP32</strain>
    </source>
</reference>
<keyword evidence="1" id="KW-0812">Transmembrane</keyword>
<dbReference type="EMBL" id="WWNR01000002">
    <property type="protein sequence ID" value="MZQ88009.1"/>
    <property type="molecule type" value="Genomic_DNA"/>
</dbReference>
<comment type="caution">
    <text evidence="3">The sequence shown here is derived from an EMBL/GenBank/DDBJ whole genome shotgun (WGS) entry which is preliminary data.</text>
</comment>
<organism evidence="3 4">
    <name type="scientific">Frigidibacter albus</name>
    <dbReference type="NCBI Taxonomy" id="1465486"/>
    <lineage>
        <taxon>Bacteria</taxon>
        <taxon>Pseudomonadati</taxon>
        <taxon>Pseudomonadota</taxon>
        <taxon>Alphaproteobacteria</taxon>
        <taxon>Rhodobacterales</taxon>
        <taxon>Paracoccaceae</taxon>
        <taxon>Frigidibacter</taxon>
    </lineage>
</organism>
<accession>A0A6L8VFD6</accession>
<dbReference type="OrthoDB" id="7347328at2"/>
<evidence type="ECO:0000256" key="1">
    <source>
        <dbReference type="SAM" id="Phobius"/>
    </source>
</evidence>
<keyword evidence="1" id="KW-0472">Membrane</keyword>
<name>A0A6L8VFD6_9RHOB</name>
<feature type="transmembrane region" description="Helical" evidence="1">
    <location>
        <begin position="83"/>
        <end position="115"/>
    </location>
</feature>
<dbReference type="InterPro" id="IPR009936">
    <property type="entry name" value="DUF1468"/>
</dbReference>
<keyword evidence="1" id="KW-1133">Transmembrane helix</keyword>
<feature type="transmembrane region" description="Helical" evidence="1">
    <location>
        <begin position="50"/>
        <end position="71"/>
    </location>
</feature>